<keyword evidence="4" id="KW-1185">Reference proteome</keyword>
<feature type="region of interest" description="Disordered" evidence="1">
    <location>
        <begin position="213"/>
        <end position="238"/>
    </location>
</feature>
<dbReference type="Pfam" id="PF07963">
    <property type="entry name" value="N_methyl"/>
    <property type="match status" value="1"/>
</dbReference>
<dbReference type="RefSeq" id="WP_145363641.1">
    <property type="nucleotide sequence ID" value="NZ_CP036268.1"/>
</dbReference>
<gene>
    <name evidence="3" type="ORF">Pan189_19140</name>
</gene>
<dbReference type="NCBIfam" id="TIGR02532">
    <property type="entry name" value="IV_pilin_GFxxxE"/>
    <property type="match status" value="1"/>
</dbReference>
<organism evidence="3 4">
    <name type="scientific">Stratiformator vulcanicus</name>
    <dbReference type="NCBI Taxonomy" id="2527980"/>
    <lineage>
        <taxon>Bacteria</taxon>
        <taxon>Pseudomonadati</taxon>
        <taxon>Planctomycetota</taxon>
        <taxon>Planctomycetia</taxon>
        <taxon>Planctomycetales</taxon>
        <taxon>Planctomycetaceae</taxon>
        <taxon>Stratiformator</taxon>
    </lineage>
</organism>
<proteinExistence type="predicted"/>
<keyword evidence="2" id="KW-0812">Transmembrane</keyword>
<dbReference type="KEGG" id="svp:Pan189_19140"/>
<accession>A0A517R119</accession>
<dbReference type="EMBL" id="CP036268">
    <property type="protein sequence ID" value="QDT37534.1"/>
    <property type="molecule type" value="Genomic_DNA"/>
</dbReference>
<dbReference type="InterPro" id="IPR045584">
    <property type="entry name" value="Pilin-like"/>
</dbReference>
<feature type="transmembrane region" description="Helical" evidence="2">
    <location>
        <begin position="21"/>
        <end position="44"/>
    </location>
</feature>
<dbReference type="SUPFAM" id="SSF54523">
    <property type="entry name" value="Pili subunits"/>
    <property type="match status" value="1"/>
</dbReference>
<feature type="compositionally biased region" description="Basic and acidic residues" evidence="1">
    <location>
        <begin position="218"/>
        <end position="227"/>
    </location>
</feature>
<keyword evidence="2" id="KW-1133">Transmembrane helix</keyword>
<dbReference type="Proteomes" id="UP000317318">
    <property type="component" value="Chromosome"/>
</dbReference>
<evidence type="ECO:0000256" key="1">
    <source>
        <dbReference type="SAM" id="MobiDB-lite"/>
    </source>
</evidence>
<name>A0A517R119_9PLAN</name>
<dbReference type="OrthoDB" id="253619at2"/>
<reference evidence="3 4" key="1">
    <citation type="submission" date="2019-02" db="EMBL/GenBank/DDBJ databases">
        <title>Deep-cultivation of Planctomycetes and their phenomic and genomic characterization uncovers novel biology.</title>
        <authorList>
            <person name="Wiegand S."/>
            <person name="Jogler M."/>
            <person name="Boedeker C."/>
            <person name="Pinto D."/>
            <person name="Vollmers J."/>
            <person name="Rivas-Marin E."/>
            <person name="Kohn T."/>
            <person name="Peeters S.H."/>
            <person name="Heuer A."/>
            <person name="Rast P."/>
            <person name="Oberbeckmann S."/>
            <person name="Bunk B."/>
            <person name="Jeske O."/>
            <person name="Meyerdierks A."/>
            <person name="Storesund J.E."/>
            <person name="Kallscheuer N."/>
            <person name="Luecker S."/>
            <person name="Lage O.M."/>
            <person name="Pohl T."/>
            <person name="Merkel B.J."/>
            <person name="Hornburger P."/>
            <person name="Mueller R.-W."/>
            <person name="Bruemmer F."/>
            <person name="Labrenz M."/>
            <person name="Spormann A.M."/>
            <person name="Op den Camp H."/>
            <person name="Overmann J."/>
            <person name="Amann R."/>
            <person name="Jetten M.S.M."/>
            <person name="Mascher T."/>
            <person name="Medema M.H."/>
            <person name="Devos D.P."/>
            <person name="Kaster A.-K."/>
            <person name="Ovreas L."/>
            <person name="Rohde M."/>
            <person name="Galperin M.Y."/>
            <person name="Jogler C."/>
        </authorList>
    </citation>
    <scope>NUCLEOTIDE SEQUENCE [LARGE SCALE GENOMIC DNA]</scope>
    <source>
        <strain evidence="3 4">Pan189</strain>
    </source>
</reference>
<protein>
    <recommendedName>
        <fullName evidence="5">Type II secretion system protein G</fullName>
    </recommendedName>
</protein>
<dbReference type="InterPro" id="IPR012902">
    <property type="entry name" value="N_methyl_site"/>
</dbReference>
<keyword evidence="2" id="KW-0472">Membrane</keyword>
<dbReference type="AlphaFoldDB" id="A0A517R119"/>
<evidence type="ECO:0000256" key="2">
    <source>
        <dbReference type="SAM" id="Phobius"/>
    </source>
</evidence>
<evidence type="ECO:0008006" key="5">
    <source>
        <dbReference type="Google" id="ProtNLM"/>
    </source>
</evidence>
<evidence type="ECO:0000313" key="4">
    <source>
        <dbReference type="Proteomes" id="UP000317318"/>
    </source>
</evidence>
<sequence length="294" mass="32223">MRSNDLNPACRRRRGFTVLELLAVILVITVLFTLVTVASVGFIAQAKEAATKTTLQKIQGILNRRISGFERFITEQDEIRRTKGQNPLTPIQRKDLFRQYFPMTAAEGGYNAGTFDLHEEVLYKMLTEGESFGVEEVDTDGFTAAEISDIDGDGNMEFVDAWDQPLRYYRWPTRLVKPGGDNDDITDSSDVVTNSAFDGDARQTAFIVLIPSAPSEESLDRDPDDPRGSIGTLNPSNYHDKDTWHAPLVVSAGPDQNLGLFEPGAVANSGHLAAIENAEAVQDNLSNLALAAGD</sequence>
<evidence type="ECO:0000313" key="3">
    <source>
        <dbReference type="EMBL" id="QDT37534.1"/>
    </source>
</evidence>